<protein>
    <submittedName>
        <fullName evidence="1">Uncharacterized protein</fullName>
    </submittedName>
</protein>
<comment type="caution">
    <text evidence="1">The sequence shown here is derived from an EMBL/GenBank/DDBJ whole genome shotgun (WGS) entry which is preliminary data.</text>
</comment>
<evidence type="ECO:0000313" key="1">
    <source>
        <dbReference type="EMBL" id="RMZ97967.1"/>
    </source>
</evidence>
<evidence type="ECO:0000313" key="2">
    <source>
        <dbReference type="Proteomes" id="UP000276133"/>
    </source>
</evidence>
<reference evidence="1 2" key="1">
    <citation type="journal article" date="2018" name="Sci. Rep.">
        <title>Genomic signatures of local adaptation to the degree of environmental predictability in rotifers.</title>
        <authorList>
            <person name="Franch-Gras L."/>
            <person name="Hahn C."/>
            <person name="Garcia-Roger E.M."/>
            <person name="Carmona M.J."/>
            <person name="Serra M."/>
            <person name="Gomez A."/>
        </authorList>
    </citation>
    <scope>NUCLEOTIDE SEQUENCE [LARGE SCALE GENOMIC DNA]</scope>
    <source>
        <strain evidence="1">HYR1</strain>
    </source>
</reference>
<name>A0A3M7PH10_BRAPC</name>
<organism evidence="1 2">
    <name type="scientific">Brachionus plicatilis</name>
    <name type="common">Marine rotifer</name>
    <name type="synonym">Brachionus muelleri</name>
    <dbReference type="NCBI Taxonomy" id="10195"/>
    <lineage>
        <taxon>Eukaryota</taxon>
        <taxon>Metazoa</taxon>
        <taxon>Spiralia</taxon>
        <taxon>Gnathifera</taxon>
        <taxon>Rotifera</taxon>
        <taxon>Eurotatoria</taxon>
        <taxon>Monogononta</taxon>
        <taxon>Pseudotrocha</taxon>
        <taxon>Ploima</taxon>
        <taxon>Brachionidae</taxon>
        <taxon>Brachionus</taxon>
    </lineage>
</organism>
<accession>A0A3M7PH10</accession>
<keyword evidence="2" id="KW-1185">Reference proteome</keyword>
<proteinExistence type="predicted"/>
<sequence length="129" mass="14375">MRIDYILCWKKARACITEFKAAFSKSMLTDLGSLICLKNVGNMSKVPSAYQSHSSGILISAIEVALNFLNENFFVLALRIIWRITSGLLTEHKACLIADLLNAIQTKLKELSRCEPTIETRADASTTHI</sequence>
<dbReference type="EMBL" id="REGN01011056">
    <property type="protein sequence ID" value="RMZ97967.1"/>
    <property type="molecule type" value="Genomic_DNA"/>
</dbReference>
<gene>
    <name evidence="1" type="ORF">BpHYR1_041916</name>
</gene>
<dbReference type="Proteomes" id="UP000276133">
    <property type="component" value="Unassembled WGS sequence"/>
</dbReference>
<dbReference type="AlphaFoldDB" id="A0A3M7PH10"/>